<dbReference type="InterPro" id="IPR009006">
    <property type="entry name" value="Ala_racemase/Decarboxylase_C"/>
</dbReference>
<evidence type="ECO:0000256" key="7">
    <source>
        <dbReference type="PIRSR" id="PIRSR600821-52"/>
    </source>
</evidence>
<accession>A0A840MNS4</accession>
<dbReference type="FunFam" id="3.20.20.10:FF:000002">
    <property type="entry name" value="Alanine racemase"/>
    <property type="match status" value="1"/>
</dbReference>
<evidence type="ECO:0000256" key="6">
    <source>
        <dbReference type="PIRSR" id="PIRSR600821-50"/>
    </source>
</evidence>
<dbReference type="PANTHER" id="PTHR30511:SF0">
    <property type="entry name" value="ALANINE RACEMASE, CATABOLIC-RELATED"/>
    <property type="match status" value="1"/>
</dbReference>
<protein>
    <recommendedName>
        <fullName evidence="5">Alanine racemase</fullName>
        <ecNumber evidence="5">5.1.1.1</ecNumber>
    </recommendedName>
</protein>
<keyword evidence="4 5" id="KW-0413">Isomerase</keyword>
<dbReference type="PANTHER" id="PTHR30511">
    <property type="entry name" value="ALANINE RACEMASE"/>
    <property type="match status" value="1"/>
</dbReference>
<dbReference type="Gene3D" id="3.20.20.10">
    <property type="entry name" value="Alanine racemase"/>
    <property type="match status" value="1"/>
</dbReference>
<dbReference type="InterPro" id="IPR029066">
    <property type="entry name" value="PLP-binding_barrel"/>
</dbReference>
<comment type="pathway">
    <text evidence="5">Amino-acid biosynthesis; D-alanine biosynthesis; D-alanine from L-alanine: step 1/1.</text>
</comment>
<dbReference type="SUPFAM" id="SSF51419">
    <property type="entry name" value="PLP-binding barrel"/>
    <property type="match status" value="1"/>
</dbReference>
<dbReference type="Pfam" id="PF01168">
    <property type="entry name" value="Ala_racemase_N"/>
    <property type="match status" value="1"/>
</dbReference>
<feature type="domain" description="Alanine racemase C-terminal" evidence="8">
    <location>
        <begin position="232"/>
        <end position="355"/>
    </location>
</feature>
<comment type="function">
    <text evidence="5">Catalyzes the interconversion of L-alanine and D-alanine. May also act on other amino acids.</text>
</comment>
<sequence>MRPARVIIDLAALRHNYQVAKRLHGGKVFAVIKADAYGHGAVACAKALQGEADAFGVACIEEALELRAAGIQLPILLLEGLFEASELALVCEHRLWFAVATPEQVAMLEHHTVAAPVHVWLKIDSGMHRLGIAPAEAKSMAERLQATGKLASLNWMSHFSRADEPEESTTQQQTECFDQATRGESGESSLSNSAGILAHPRAHRSWGRAGIMLYGSSPFAERSAVELGLRPVMRFESQIISTRQLESGEAIGYGGSFVTDKPMRVGVVACGYADGYPRLAGTGTPIAVNGRLTRLVGRVSMDMLTIDLTDLPDAQVGTPVELWGEQVPVDAIAKRAGTISYELLCHVKRAAFSWQDDTKD</sequence>
<dbReference type="RefSeq" id="WP_184037620.1">
    <property type="nucleotide sequence ID" value="NZ_JACHHY010000008.1"/>
</dbReference>
<evidence type="ECO:0000259" key="8">
    <source>
        <dbReference type="SMART" id="SM01005"/>
    </source>
</evidence>
<dbReference type="InterPro" id="IPR011079">
    <property type="entry name" value="Ala_racemase_C"/>
</dbReference>
<feature type="binding site" evidence="5 7">
    <location>
        <position position="301"/>
    </location>
    <ligand>
        <name>substrate</name>
    </ligand>
</feature>
<dbReference type="Proteomes" id="UP000575898">
    <property type="component" value="Unassembled WGS sequence"/>
</dbReference>
<dbReference type="GO" id="GO:0030632">
    <property type="term" value="P:D-alanine biosynthetic process"/>
    <property type="evidence" value="ECO:0007669"/>
    <property type="project" value="UniProtKB-UniRule"/>
</dbReference>
<dbReference type="NCBIfam" id="TIGR00492">
    <property type="entry name" value="alr"/>
    <property type="match status" value="1"/>
</dbReference>
<dbReference type="PRINTS" id="PR00992">
    <property type="entry name" value="ALARACEMASE"/>
</dbReference>
<dbReference type="Pfam" id="PF00842">
    <property type="entry name" value="Ala_racemase_C"/>
    <property type="match status" value="1"/>
</dbReference>
<dbReference type="AlphaFoldDB" id="A0A840MNS4"/>
<keyword evidence="10" id="KW-1185">Reference proteome</keyword>
<evidence type="ECO:0000256" key="3">
    <source>
        <dbReference type="ARBA" id="ARBA00022898"/>
    </source>
</evidence>
<dbReference type="Gene3D" id="2.40.37.10">
    <property type="entry name" value="Lyase, Ornithine Decarboxylase, Chain A, domain 1"/>
    <property type="match status" value="1"/>
</dbReference>
<evidence type="ECO:0000256" key="1">
    <source>
        <dbReference type="ARBA" id="ARBA00000316"/>
    </source>
</evidence>
<reference evidence="9 10" key="1">
    <citation type="submission" date="2020-08" db="EMBL/GenBank/DDBJ databases">
        <title>Genomic Encyclopedia of Type Strains, Phase IV (KMG-IV): sequencing the most valuable type-strain genomes for metagenomic binning, comparative biology and taxonomic classification.</title>
        <authorList>
            <person name="Goeker M."/>
        </authorList>
    </citation>
    <scope>NUCLEOTIDE SEQUENCE [LARGE SCALE GENOMIC DNA]</scope>
    <source>
        <strain evidence="9 10">DSM 27165</strain>
    </source>
</reference>
<dbReference type="EMBL" id="JACHHY010000008">
    <property type="protein sequence ID" value="MBB5018402.1"/>
    <property type="molecule type" value="Genomic_DNA"/>
</dbReference>
<name>A0A840MNS4_9PROT</name>
<evidence type="ECO:0000313" key="9">
    <source>
        <dbReference type="EMBL" id="MBB5018402.1"/>
    </source>
</evidence>
<evidence type="ECO:0000256" key="5">
    <source>
        <dbReference type="HAMAP-Rule" id="MF_01201"/>
    </source>
</evidence>
<feature type="modified residue" description="N6-(pyridoxal phosphate)lysine" evidence="5 6">
    <location>
        <position position="33"/>
    </location>
</feature>
<dbReference type="InterPro" id="IPR020622">
    <property type="entry name" value="Ala_racemase_pyridoxalP-BS"/>
</dbReference>
<dbReference type="UniPathway" id="UPA00042">
    <property type="reaction ID" value="UER00497"/>
</dbReference>
<dbReference type="InterPro" id="IPR000821">
    <property type="entry name" value="Ala_racemase"/>
</dbReference>
<comment type="caution">
    <text evidence="9">The sequence shown here is derived from an EMBL/GenBank/DDBJ whole genome shotgun (WGS) entry which is preliminary data.</text>
</comment>
<comment type="catalytic activity">
    <reaction evidence="1 5">
        <text>L-alanine = D-alanine</text>
        <dbReference type="Rhea" id="RHEA:20249"/>
        <dbReference type="ChEBI" id="CHEBI:57416"/>
        <dbReference type="ChEBI" id="CHEBI:57972"/>
        <dbReference type="EC" id="5.1.1.1"/>
    </reaction>
</comment>
<proteinExistence type="inferred from homology"/>
<organism evidence="9 10">
    <name type="scientific">Chitinivorax tropicus</name>
    <dbReference type="NCBI Taxonomy" id="714531"/>
    <lineage>
        <taxon>Bacteria</taxon>
        <taxon>Pseudomonadati</taxon>
        <taxon>Pseudomonadota</taxon>
        <taxon>Betaproteobacteria</taxon>
        <taxon>Chitinivorax</taxon>
    </lineage>
</organism>
<dbReference type="CDD" id="cd06827">
    <property type="entry name" value="PLPDE_III_AR_proteobact"/>
    <property type="match status" value="1"/>
</dbReference>
<comment type="cofactor">
    <cofactor evidence="2 5 6">
        <name>pyridoxal 5'-phosphate</name>
        <dbReference type="ChEBI" id="CHEBI:597326"/>
    </cofactor>
</comment>
<dbReference type="GO" id="GO:0030170">
    <property type="term" value="F:pyridoxal phosphate binding"/>
    <property type="evidence" value="ECO:0007669"/>
    <property type="project" value="UniProtKB-UniRule"/>
</dbReference>
<evidence type="ECO:0000313" key="10">
    <source>
        <dbReference type="Proteomes" id="UP000575898"/>
    </source>
</evidence>
<feature type="binding site" evidence="5 7">
    <location>
        <position position="129"/>
    </location>
    <ligand>
        <name>substrate</name>
    </ligand>
</feature>
<feature type="active site" description="Proton acceptor; specific for D-alanine" evidence="5">
    <location>
        <position position="33"/>
    </location>
</feature>
<dbReference type="InterPro" id="IPR001608">
    <property type="entry name" value="Ala_racemase_N"/>
</dbReference>
<dbReference type="EC" id="5.1.1.1" evidence="5"/>
<evidence type="ECO:0000256" key="2">
    <source>
        <dbReference type="ARBA" id="ARBA00001933"/>
    </source>
</evidence>
<gene>
    <name evidence="9" type="ORF">HNQ59_001690</name>
</gene>
<dbReference type="HAMAP" id="MF_01201">
    <property type="entry name" value="Ala_racemase"/>
    <property type="match status" value="1"/>
</dbReference>
<comment type="similarity">
    <text evidence="5">Belongs to the alanine racemase family.</text>
</comment>
<feature type="active site" description="Proton acceptor; specific for L-alanine" evidence="5">
    <location>
        <position position="253"/>
    </location>
</feature>
<dbReference type="GO" id="GO:0008784">
    <property type="term" value="F:alanine racemase activity"/>
    <property type="evidence" value="ECO:0007669"/>
    <property type="project" value="UniProtKB-UniRule"/>
</dbReference>
<keyword evidence="3 5" id="KW-0663">Pyridoxal phosphate</keyword>
<dbReference type="SMART" id="SM01005">
    <property type="entry name" value="Ala_racemase_C"/>
    <property type="match status" value="1"/>
</dbReference>
<evidence type="ECO:0000256" key="4">
    <source>
        <dbReference type="ARBA" id="ARBA00023235"/>
    </source>
</evidence>
<dbReference type="SUPFAM" id="SSF50621">
    <property type="entry name" value="Alanine racemase C-terminal domain-like"/>
    <property type="match status" value="1"/>
</dbReference>
<dbReference type="PROSITE" id="PS00395">
    <property type="entry name" value="ALANINE_RACEMASE"/>
    <property type="match status" value="1"/>
</dbReference>
<dbReference type="GO" id="GO:0005829">
    <property type="term" value="C:cytosol"/>
    <property type="evidence" value="ECO:0007669"/>
    <property type="project" value="TreeGrafter"/>
</dbReference>